<feature type="region of interest" description="Disordered" evidence="10">
    <location>
        <begin position="1396"/>
        <end position="1416"/>
    </location>
</feature>
<comment type="caution">
    <text evidence="12">The sequence shown here is derived from an EMBL/GenBank/DDBJ whole genome shotgun (WGS) entry which is preliminary data.</text>
</comment>
<evidence type="ECO:0000313" key="13">
    <source>
        <dbReference type="Proteomes" id="UP001152622"/>
    </source>
</evidence>
<dbReference type="PROSITE" id="PS50994">
    <property type="entry name" value="INTEGRASE"/>
    <property type="match status" value="1"/>
</dbReference>
<reference evidence="12" key="1">
    <citation type="journal article" date="2023" name="Science">
        <title>Genome structures resolve the early diversification of teleost fishes.</title>
        <authorList>
            <person name="Parey E."/>
            <person name="Louis A."/>
            <person name="Montfort J."/>
            <person name="Bouchez O."/>
            <person name="Roques C."/>
            <person name="Iampietro C."/>
            <person name="Lluch J."/>
            <person name="Castinel A."/>
            <person name="Donnadieu C."/>
            <person name="Desvignes T."/>
            <person name="Floi Bucao C."/>
            <person name="Jouanno E."/>
            <person name="Wen M."/>
            <person name="Mejri S."/>
            <person name="Dirks R."/>
            <person name="Jansen H."/>
            <person name="Henkel C."/>
            <person name="Chen W.J."/>
            <person name="Zahm M."/>
            <person name="Cabau C."/>
            <person name="Klopp C."/>
            <person name="Thompson A.W."/>
            <person name="Robinson-Rechavi M."/>
            <person name="Braasch I."/>
            <person name="Lecointre G."/>
            <person name="Bobe J."/>
            <person name="Postlethwait J.H."/>
            <person name="Berthelot C."/>
            <person name="Roest Crollius H."/>
            <person name="Guiguen Y."/>
        </authorList>
    </citation>
    <scope>NUCLEOTIDE SEQUENCE</scope>
    <source>
        <strain evidence="12">WJC10195</strain>
    </source>
</reference>
<keyword evidence="8" id="KW-0695">RNA-directed DNA polymerase</keyword>
<dbReference type="Gene3D" id="3.10.10.10">
    <property type="entry name" value="HIV Type 1 Reverse Transcriptase, subunit A, domain 1"/>
    <property type="match status" value="1"/>
</dbReference>
<keyword evidence="13" id="KW-1185">Reference proteome</keyword>
<evidence type="ECO:0000256" key="8">
    <source>
        <dbReference type="ARBA" id="ARBA00022918"/>
    </source>
</evidence>
<feature type="domain" description="Integrase catalytic" evidence="11">
    <location>
        <begin position="1125"/>
        <end position="1276"/>
    </location>
</feature>
<dbReference type="Gene3D" id="3.30.420.10">
    <property type="entry name" value="Ribonuclease H-like superfamily/Ribonuclease H"/>
    <property type="match status" value="1"/>
</dbReference>
<dbReference type="InterPro" id="IPR041588">
    <property type="entry name" value="Integrase_H2C2"/>
</dbReference>
<evidence type="ECO:0000256" key="7">
    <source>
        <dbReference type="ARBA" id="ARBA00022801"/>
    </source>
</evidence>
<dbReference type="InterPro" id="IPR043502">
    <property type="entry name" value="DNA/RNA_pol_sf"/>
</dbReference>
<dbReference type="InterPro" id="IPR001584">
    <property type="entry name" value="Integrase_cat-core"/>
</dbReference>
<feature type="compositionally biased region" description="Polar residues" evidence="10">
    <location>
        <begin position="185"/>
        <end position="195"/>
    </location>
</feature>
<dbReference type="InterPro" id="IPR043128">
    <property type="entry name" value="Rev_trsase/Diguanyl_cyclase"/>
</dbReference>
<keyword evidence="6" id="KW-0255">Endonuclease</keyword>
<comment type="similarity">
    <text evidence="1">Belongs to the beta type-B retroviral polymerase family. HERV class-II K(HML-2) pol subfamily.</text>
</comment>
<dbReference type="InterPro" id="IPR000477">
    <property type="entry name" value="RT_dom"/>
</dbReference>
<gene>
    <name evidence="12" type="ORF">SKAU_G00193660</name>
</gene>
<proteinExistence type="inferred from homology"/>
<dbReference type="Pfam" id="PF17921">
    <property type="entry name" value="Integrase_H2C2"/>
    <property type="match status" value="1"/>
</dbReference>
<evidence type="ECO:0000256" key="2">
    <source>
        <dbReference type="ARBA" id="ARBA00012180"/>
    </source>
</evidence>
<dbReference type="SUPFAM" id="SSF53098">
    <property type="entry name" value="Ribonuclease H-like"/>
    <property type="match status" value="1"/>
</dbReference>
<dbReference type="GO" id="GO:0003964">
    <property type="term" value="F:RNA-directed DNA polymerase activity"/>
    <property type="evidence" value="ECO:0007669"/>
    <property type="project" value="UniProtKB-KW"/>
</dbReference>
<evidence type="ECO:0000256" key="3">
    <source>
        <dbReference type="ARBA" id="ARBA00022679"/>
    </source>
</evidence>
<evidence type="ECO:0000256" key="4">
    <source>
        <dbReference type="ARBA" id="ARBA00022695"/>
    </source>
</evidence>
<keyword evidence="4" id="KW-0548">Nucleotidyltransferase</keyword>
<feature type="compositionally biased region" description="Basic and acidic residues" evidence="10">
    <location>
        <begin position="199"/>
        <end position="216"/>
    </location>
</feature>
<keyword evidence="3" id="KW-0808">Transferase</keyword>
<dbReference type="GO" id="GO:0003676">
    <property type="term" value="F:nucleic acid binding"/>
    <property type="evidence" value="ECO:0007669"/>
    <property type="project" value="InterPro"/>
</dbReference>
<evidence type="ECO:0000313" key="12">
    <source>
        <dbReference type="EMBL" id="KAJ8356572.1"/>
    </source>
</evidence>
<dbReference type="InterPro" id="IPR012337">
    <property type="entry name" value="RNaseH-like_sf"/>
</dbReference>
<feature type="region of interest" description="Disordered" evidence="10">
    <location>
        <begin position="177"/>
        <end position="216"/>
    </location>
</feature>
<dbReference type="Gene3D" id="1.10.340.70">
    <property type="match status" value="1"/>
</dbReference>
<dbReference type="InterPro" id="IPR050951">
    <property type="entry name" value="Retrovirus_Pol_polyprotein"/>
</dbReference>
<name>A0A9Q1IVG0_SYNKA</name>
<evidence type="ECO:0000256" key="5">
    <source>
        <dbReference type="ARBA" id="ARBA00022722"/>
    </source>
</evidence>
<evidence type="ECO:0000256" key="9">
    <source>
        <dbReference type="ARBA" id="ARBA00039658"/>
    </source>
</evidence>
<dbReference type="Pfam" id="PF00665">
    <property type="entry name" value="rve"/>
    <property type="match status" value="1"/>
</dbReference>
<evidence type="ECO:0000259" key="11">
    <source>
        <dbReference type="PROSITE" id="PS50994"/>
    </source>
</evidence>
<dbReference type="Gene3D" id="3.30.70.270">
    <property type="match status" value="2"/>
</dbReference>
<dbReference type="EC" id="3.1.26.4" evidence="2"/>
<sequence>MAARVDAATPLCPDRAVFCSFSEYKTGTKLVGPDIVAQLLECCEEDVRKDLTRAAGKSLADSDEKDVLAAMKALAVRAENTMVARVALSNMRQGYEEPIRSFHARIKGQADTCKYEMKCTKTGCDQVNDFTEEILRNVIARGIADSEIQLDLLGEKNQDMPLKDMIEYIEAKDSGKRSASRLLDPQSTDTISSSYRRGKQQDARTRGGARPEKSTAKPEGVCIYCGKACLGGRSTRPPSEETDGTCDEQTAGFVELCTVTVASADGELRTLPLAHHLYDDMCDKWMKRASSPQPYVNLTLTNECEDYKALGFDLLKRTRAVSLPAMADTGCQSCLIGIKVAQQMGLSTEDLIPVSMTMKAANNKGIRVLGAAVVRFAGSSGDARRLETRQIAYVTDTSDRIFLSRAACVDLGMISDKFPTLGEVNLATSEVCDCPRRAEPPTRPTTLPMLATEANREALRRHLLEMYAQSTFNTCPHQPLPRMTGPPLRLMLNEDATPVACHTPIPVAIHWQDEVKAGLDQDVRLGVLEEVPIGTPVTWCHRMVICAKKSGKPRCTVDFQALNKHALRETHHTQSPFHQARRVPNGKRKTVFDAWNGYHSVPLHEDDRHKTTFITPCGRYRYLSAPQGYMASGDGYSRRYDEVVADIGNKTKCVDDTLLWSDTIEESYFQAVQWLDICGRNGIILNSEKFVFSAPTVDFAGFTITMTDVRPCSRYLEAIHDFPQPRNVTDIRSWFGLVNQVAYTFSMAERMQPFRKLLKSGERFEWSPELEDIFRESKEVIVQEIERGVRIFDKTKPTCIATDWSKEGIGFWLFQKHCRCTPIRPFCCTDGWKITLVGSRFTHAAESRYAPIEGEALAVADALDKARYFMLGCEDLIVVVDHKPLLKLLADRALDDIPNPRLRNLKEKTLRYRFRIIHIPGMRNKAADAMSRRPVGTTRPSLMDLPDDNAAVVTHLPPSTHTGVLSLLRQAGPEDGGDAEEDDLAWCAAGLESLRSVTWDRVREATSSDGEMRTLEAMAADGIPDSKFKMPETIRDFHQYRESITSTDGVVLYKDRVVIPPSLRGEVLSALHAAHQGVSMMTARAESSVFWPGMSADISATRRNCEHCHRMAPSQPGAPPTPPIPAVYPFQAVCSDFFVHRGVHYLVTVDRYSNWPIISKSTDGAAGLINHLRRAFLTYGTLEELTSDGGPEFTSTETRSFLHRWGVHHRLSSVAFPHSNCRMEIGVKTMKRLITDNTGPKGELDTDAVQRAKLQYRNTPDPDTKISPAMCVFGRPIRNFIPIVPGKYRPHETWRETLTAREEALRKRHIRTADTWAEHTKCLPPLVIDGSGRITLRNRRFLRKFSPVRSDLPPPRSATHVTVPALVVTPRLPDLVCDPVMPVARMGPTLPPVLTSVSPPRRGSPPASVTPAAPGLDTPRRVILRASPPARGPGGCSPAGARHVAPCAGGGPAPIYQGGRRACLAQRLFRGVVIRPLLFTLLTHDCKTNYSTNHMVKFADDTTLVGLITKDDETHDRKVVDLLTTWCRDNNLLLNVSKTKEIVVDIRRGHTQHPPLTINGAAVERVSSTKFLGVHISEDLSWTTNTASLAKKAQRRLYLQ</sequence>
<dbReference type="EMBL" id="JAINUF010000006">
    <property type="protein sequence ID" value="KAJ8356572.1"/>
    <property type="molecule type" value="Genomic_DNA"/>
</dbReference>
<dbReference type="GO" id="GO:0004523">
    <property type="term" value="F:RNA-DNA hybrid ribonuclease activity"/>
    <property type="evidence" value="ECO:0007669"/>
    <property type="project" value="UniProtKB-EC"/>
</dbReference>
<dbReference type="FunFam" id="1.10.340.70:FF:000004">
    <property type="entry name" value="Retrovirus-related Pol polyprotein from transposon 297-like Protein"/>
    <property type="match status" value="1"/>
</dbReference>
<protein>
    <recommendedName>
        <fullName evidence="9">Gypsy retrotransposon integrase-like protein 1</fullName>
        <ecNumber evidence="2">3.1.26.4</ecNumber>
    </recommendedName>
</protein>
<evidence type="ECO:0000256" key="10">
    <source>
        <dbReference type="SAM" id="MobiDB-lite"/>
    </source>
</evidence>
<dbReference type="SUPFAM" id="SSF56672">
    <property type="entry name" value="DNA/RNA polymerases"/>
    <property type="match status" value="1"/>
</dbReference>
<accession>A0A9Q1IVG0</accession>
<dbReference type="PANTHER" id="PTHR37984">
    <property type="entry name" value="PROTEIN CBG26694"/>
    <property type="match status" value="1"/>
</dbReference>
<dbReference type="Pfam" id="PF00078">
    <property type="entry name" value="RVT_1"/>
    <property type="match status" value="1"/>
</dbReference>
<organism evidence="12 13">
    <name type="scientific">Synaphobranchus kaupii</name>
    <name type="common">Kaup's arrowtooth eel</name>
    <dbReference type="NCBI Taxonomy" id="118154"/>
    <lineage>
        <taxon>Eukaryota</taxon>
        <taxon>Metazoa</taxon>
        <taxon>Chordata</taxon>
        <taxon>Craniata</taxon>
        <taxon>Vertebrata</taxon>
        <taxon>Euteleostomi</taxon>
        <taxon>Actinopterygii</taxon>
        <taxon>Neopterygii</taxon>
        <taxon>Teleostei</taxon>
        <taxon>Anguilliformes</taxon>
        <taxon>Synaphobranchidae</taxon>
        <taxon>Synaphobranchus</taxon>
    </lineage>
</organism>
<dbReference type="InterPro" id="IPR036397">
    <property type="entry name" value="RNaseH_sf"/>
</dbReference>
<dbReference type="InterPro" id="IPR041373">
    <property type="entry name" value="RT_RNaseH"/>
</dbReference>
<dbReference type="CDD" id="cd01647">
    <property type="entry name" value="RT_LTR"/>
    <property type="match status" value="1"/>
</dbReference>
<evidence type="ECO:0000256" key="6">
    <source>
        <dbReference type="ARBA" id="ARBA00022759"/>
    </source>
</evidence>
<evidence type="ECO:0000256" key="1">
    <source>
        <dbReference type="ARBA" id="ARBA00010879"/>
    </source>
</evidence>
<keyword evidence="7" id="KW-0378">Hydrolase</keyword>
<dbReference type="PANTHER" id="PTHR37984:SF7">
    <property type="entry name" value="INTEGRASE CATALYTIC DOMAIN-CONTAINING PROTEIN"/>
    <property type="match status" value="1"/>
</dbReference>
<dbReference type="Pfam" id="PF17917">
    <property type="entry name" value="RT_RNaseH"/>
    <property type="match status" value="1"/>
</dbReference>
<dbReference type="GO" id="GO:0015074">
    <property type="term" value="P:DNA integration"/>
    <property type="evidence" value="ECO:0007669"/>
    <property type="project" value="InterPro"/>
</dbReference>
<dbReference type="Proteomes" id="UP001152622">
    <property type="component" value="Chromosome 6"/>
</dbReference>
<keyword evidence="5" id="KW-0540">Nuclease</keyword>
<dbReference type="OrthoDB" id="775972at2759"/>